<evidence type="ECO:0000313" key="3">
    <source>
        <dbReference type="EMBL" id="RSL93162.1"/>
    </source>
</evidence>
<keyword evidence="4" id="KW-1185">Reference proteome</keyword>
<gene>
    <name evidence="3" type="ORF">CEP52_013404</name>
</gene>
<dbReference type="STRING" id="1325735.A0A428STQ0"/>
<comment type="caution">
    <text evidence="3">The sequence shown here is derived from an EMBL/GenBank/DDBJ whole genome shotgun (WGS) entry which is preliminary data.</text>
</comment>
<name>A0A428STQ0_9HYPO</name>
<dbReference type="AlphaFoldDB" id="A0A428STQ0"/>
<keyword evidence="2" id="KW-1133">Transmembrane helix</keyword>
<dbReference type="Proteomes" id="UP000287144">
    <property type="component" value="Unassembled WGS sequence"/>
</dbReference>
<feature type="compositionally biased region" description="Gly residues" evidence="1">
    <location>
        <begin position="12"/>
        <end position="21"/>
    </location>
</feature>
<proteinExistence type="predicted"/>
<evidence type="ECO:0000256" key="2">
    <source>
        <dbReference type="SAM" id="Phobius"/>
    </source>
</evidence>
<feature type="transmembrane region" description="Helical" evidence="2">
    <location>
        <begin position="69"/>
        <end position="88"/>
    </location>
</feature>
<evidence type="ECO:0000256" key="1">
    <source>
        <dbReference type="SAM" id="MobiDB-lite"/>
    </source>
</evidence>
<dbReference type="EMBL" id="NKCK01000189">
    <property type="protein sequence ID" value="RSL93162.1"/>
    <property type="molecule type" value="Genomic_DNA"/>
</dbReference>
<evidence type="ECO:0000313" key="4">
    <source>
        <dbReference type="Proteomes" id="UP000287144"/>
    </source>
</evidence>
<reference evidence="3 4" key="1">
    <citation type="submission" date="2017-06" db="EMBL/GenBank/DDBJ databases">
        <title>Comparative genomic analysis of Ambrosia Fusariam Clade fungi.</title>
        <authorList>
            <person name="Stajich J.E."/>
            <person name="Carrillo J."/>
            <person name="Kijimoto T."/>
            <person name="Eskalen A."/>
            <person name="O'Donnell K."/>
            <person name="Kasson M."/>
        </authorList>
    </citation>
    <scope>NUCLEOTIDE SEQUENCE [LARGE SCALE GENOMIC DNA]</scope>
    <source>
        <strain evidence="3 4">NRRL62579</strain>
    </source>
</reference>
<keyword evidence="2" id="KW-0812">Transmembrane</keyword>
<accession>A0A428STQ0</accession>
<keyword evidence="2" id="KW-0472">Membrane</keyword>
<protein>
    <submittedName>
        <fullName evidence="3">Uncharacterized protein</fullName>
    </submittedName>
</protein>
<sequence>MTTPHQPDGKGADNGGGHGRGSIGTLQERRASVMMEPRHNHKLGTVSGVYIPVFLNIISILMFLRFGTIIGSIGFMGILGLLVTAYCIDLFDDPFFVCNCFQWRSQRRRRLLSHLAISRSRVWRLHWHPLLSRPGP</sequence>
<feature type="region of interest" description="Disordered" evidence="1">
    <location>
        <begin position="1"/>
        <end position="21"/>
    </location>
</feature>
<feature type="transmembrane region" description="Helical" evidence="2">
    <location>
        <begin position="43"/>
        <end position="63"/>
    </location>
</feature>
<organism evidence="3 4">
    <name type="scientific">Fusarium oligoseptatum</name>
    <dbReference type="NCBI Taxonomy" id="2604345"/>
    <lineage>
        <taxon>Eukaryota</taxon>
        <taxon>Fungi</taxon>
        <taxon>Dikarya</taxon>
        <taxon>Ascomycota</taxon>
        <taxon>Pezizomycotina</taxon>
        <taxon>Sordariomycetes</taxon>
        <taxon>Hypocreomycetidae</taxon>
        <taxon>Hypocreales</taxon>
        <taxon>Nectriaceae</taxon>
        <taxon>Fusarium</taxon>
        <taxon>Fusarium solani species complex</taxon>
    </lineage>
</organism>